<keyword evidence="1" id="KW-1133">Transmembrane helix</keyword>
<feature type="transmembrane region" description="Helical" evidence="1">
    <location>
        <begin position="130"/>
        <end position="156"/>
    </location>
</feature>
<organism evidence="2">
    <name type="scientific">Odontella aurita</name>
    <dbReference type="NCBI Taxonomy" id="265563"/>
    <lineage>
        <taxon>Eukaryota</taxon>
        <taxon>Sar</taxon>
        <taxon>Stramenopiles</taxon>
        <taxon>Ochrophyta</taxon>
        <taxon>Bacillariophyta</taxon>
        <taxon>Mediophyceae</taxon>
        <taxon>Biddulphiophycidae</taxon>
        <taxon>Eupodiscales</taxon>
        <taxon>Odontellaceae</taxon>
        <taxon>Odontella</taxon>
    </lineage>
</organism>
<accession>A0A7S4JRZ4</accession>
<gene>
    <name evidence="2" type="ORF">OAUR00152_LOCUS32670</name>
</gene>
<dbReference type="EMBL" id="HBKQ01047357">
    <property type="protein sequence ID" value="CAE2272156.1"/>
    <property type="molecule type" value="Transcribed_RNA"/>
</dbReference>
<protein>
    <recommendedName>
        <fullName evidence="3">DUF4281 domain-containing protein</fullName>
    </recommendedName>
</protein>
<reference evidence="2" key="1">
    <citation type="submission" date="2021-01" db="EMBL/GenBank/DDBJ databases">
        <authorList>
            <person name="Corre E."/>
            <person name="Pelletier E."/>
            <person name="Niang G."/>
            <person name="Scheremetjew M."/>
            <person name="Finn R."/>
            <person name="Kale V."/>
            <person name="Holt S."/>
            <person name="Cochrane G."/>
            <person name="Meng A."/>
            <person name="Brown T."/>
            <person name="Cohen L."/>
        </authorList>
    </citation>
    <scope>NUCLEOTIDE SEQUENCE</scope>
    <source>
        <strain evidence="2">Isolate 1302-5</strain>
    </source>
</reference>
<evidence type="ECO:0000256" key="1">
    <source>
        <dbReference type="SAM" id="Phobius"/>
    </source>
</evidence>
<evidence type="ECO:0008006" key="3">
    <source>
        <dbReference type="Google" id="ProtNLM"/>
    </source>
</evidence>
<evidence type="ECO:0000313" key="2">
    <source>
        <dbReference type="EMBL" id="CAE2272156.1"/>
    </source>
</evidence>
<keyword evidence="1" id="KW-0812">Transmembrane</keyword>
<proteinExistence type="predicted"/>
<feature type="transmembrane region" description="Helical" evidence="1">
    <location>
        <begin position="20"/>
        <end position="39"/>
    </location>
</feature>
<feature type="transmembrane region" description="Helical" evidence="1">
    <location>
        <begin position="46"/>
        <end position="68"/>
    </location>
</feature>
<name>A0A7S4JRZ4_9STRA</name>
<sequence length="174" mass="18921">MSSIEGLKPLPFLGGYNAAELWPTVNLAGLSWGLLILAPRWRHTPAITLASPVIHAVIYGLSLASLIANNAADEDDAAAGGDMMTFEGVIEIFQDPNGVFVGWFHFCVYDVLVGRWIALDSVERGASVKFHALVMVPILLMAMMFAPVGWLFYVAIVRQLFLKPVASSDKSKSE</sequence>
<dbReference type="Pfam" id="PF14108">
    <property type="entry name" value="ABA4-like"/>
    <property type="match status" value="1"/>
</dbReference>
<keyword evidence="1" id="KW-0472">Membrane</keyword>
<feature type="transmembrane region" description="Helical" evidence="1">
    <location>
        <begin position="100"/>
        <end position="118"/>
    </location>
</feature>
<dbReference type="InterPro" id="IPR025461">
    <property type="entry name" value="ABA4-like"/>
</dbReference>
<dbReference type="AlphaFoldDB" id="A0A7S4JRZ4"/>